<evidence type="ECO:0000256" key="2">
    <source>
        <dbReference type="ARBA" id="ARBA00002322"/>
    </source>
</evidence>
<gene>
    <name evidence="19" type="primary">LOC112285549</name>
    <name evidence="18" type="ORF">PHYPA_011185</name>
</gene>
<evidence type="ECO:0000256" key="7">
    <source>
        <dbReference type="ARBA" id="ARBA00022723"/>
    </source>
</evidence>
<dbReference type="Gramene" id="Pp3c8_5520V3.1">
    <property type="protein sequence ID" value="Pp3c8_5520V3.1"/>
    <property type="gene ID" value="Pp3c8_5520"/>
</dbReference>
<comment type="catalytic activity">
    <reaction evidence="1 16">
        <text>2 a phenolic donor + H2O2 = 2 a phenolic radical donor + 2 H2O</text>
        <dbReference type="Rhea" id="RHEA:56136"/>
        <dbReference type="ChEBI" id="CHEBI:15377"/>
        <dbReference type="ChEBI" id="CHEBI:16240"/>
        <dbReference type="ChEBI" id="CHEBI:139520"/>
        <dbReference type="ChEBI" id="CHEBI:139521"/>
        <dbReference type="EC" id="1.11.1.7"/>
    </reaction>
</comment>
<feature type="disulfide bond" evidence="15">
    <location>
        <begin position="69"/>
        <end position="74"/>
    </location>
</feature>
<proteinExistence type="inferred from homology"/>
<dbReference type="EMBL" id="ABEU02000008">
    <property type="protein sequence ID" value="PNR49289.1"/>
    <property type="molecule type" value="Genomic_DNA"/>
</dbReference>
<feature type="binding site" evidence="13">
    <location>
        <position position="75"/>
    </location>
    <ligand>
        <name>Ca(2+)</name>
        <dbReference type="ChEBI" id="CHEBI:29108"/>
        <label>1</label>
    </ligand>
</feature>
<keyword evidence="5 16" id="KW-0575">Peroxidase</keyword>
<dbReference type="PROSITE" id="PS00436">
    <property type="entry name" value="PEROXIDASE_2"/>
    <property type="match status" value="1"/>
</dbReference>
<dbReference type="OrthoDB" id="2113341at2759"/>
<feature type="disulfide bond" evidence="15">
    <location>
        <begin position="36"/>
        <end position="116"/>
    </location>
</feature>
<evidence type="ECO:0000256" key="8">
    <source>
        <dbReference type="ARBA" id="ARBA00023002"/>
    </source>
</evidence>
<evidence type="ECO:0000313" key="19">
    <source>
        <dbReference type="EnsemblPlants" id="Pp3c8_5520V3.1"/>
    </source>
</evidence>
<feature type="signal peptide" evidence="16">
    <location>
        <begin position="1"/>
        <end position="18"/>
    </location>
</feature>
<dbReference type="InterPro" id="IPR010255">
    <property type="entry name" value="Haem_peroxidase_sf"/>
</dbReference>
<protein>
    <recommendedName>
        <fullName evidence="4 16">Peroxidase</fullName>
        <ecNumber evidence="4 16">1.11.1.7</ecNumber>
    </recommendedName>
</protein>
<dbReference type="PROSITE" id="PS00435">
    <property type="entry name" value="PEROXIDASE_1"/>
    <property type="match status" value="1"/>
</dbReference>
<keyword evidence="8 16" id="KW-0560">Oxidoreductase</keyword>
<feature type="binding site" description="axial binding residue" evidence="13">
    <location>
        <position position="194"/>
    </location>
    <ligand>
        <name>heme b</name>
        <dbReference type="ChEBI" id="CHEBI:60344"/>
    </ligand>
    <ligandPart>
        <name>Fe</name>
        <dbReference type="ChEBI" id="CHEBI:18248"/>
    </ligandPart>
</feature>
<feature type="active site" description="Proton acceptor" evidence="12">
    <location>
        <position position="67"/>
    </location>
</feature>
<dbReference type="GO" id="GO:0042744">
    <property type="term" value="P:hydrogen peroxide catabolic process"/>
    <property type="evidence" value="ECO:0007669"/>
    <property type="project" value="UniProtKB-KW"/>
</dbReference>
<comment type="similarity">
    <text evidence="3">Belongs to the peroxidase family. Ascorbate peroxidase subfamily.</text>
</comment>
<dbReference type="InterPro" id="IPR019794">
    <property type="entry name" value="Peroxidases_AS"/>
</dbReference>
<feature type="binding site" evidence="13">
    <location>
        <position position="247"/>
    </location>
    <ligand>
        <name>Ca(2+)</name>
        <dbReference type="ChEBI" id="CHEBI:29108"/>
        <label>2</label>
    </ligand>
</feature>
<reference evidence="18 20" key="2">
    <citation type="journal article" date="2018" name="Plant J.">
        <title>The Physcomitrella patens chromosome-scale assembly reveals moss genome structure and evolution.</title>
        <authorList>
            <person name="Lang D."/>
            <person name="Ullrich K.K."/>
            <person name="Murat F."/>
            <person name="Fuchs J."/>
            <person name="Jenkins J."/>
            <person name="Haas F.B."/>
            <person name="Piednoel M."/>
            <person name="Gundlach H."/>
            <person name="Van Bel M."/>
            <person name="Meyberg R."/>
            <person name="Vives C."/>
            <person name="Morata J."/>
            <person name="Symeonidi A."/>
            <person name="Hiss M."/>
            <person name="Muchero W."/>
            <person name="Kamisugi Y."/>
            <person name="Saleh O."/>
            <person name="Blanc G."/>
            <person name="Decker E.L."/>
            <person name="van Gessel N."/>
            <person name="Grimwood J."/>
            <person name="Hayes R.D."/>
            <person name="Graham S.W."/>
            <person name="Gunter L.E."/>
            <person name="McDaniel S.F."/>
            <person name="Hoernstein S.N.W."/>
            <person name="Larsson A."/>
            <person name="Li F.W."/>
            <person name="Perroud P.F."/>
            <person name="Phillips J."/>
            <person name="Ranjan P."/>
            <person name="Rokshar D.S."/>
            <person name="Rothfels C.J."/>
            <person name="Schneider L."/>
            <person name="Shu S."/>
            <person name="Stevenson D.W."/>
            <person name="Thummler F."/>
            <person name="Tillich M."/>
            <person name="Villarreal Aguilar J.C."/>
            <person name="Widiez T."/>
            <person name="Wong G.K."/>
            <person name="Wymore A."/>
            <person name="Zhang Y."/>
            <person name="Zimmer A.D."/>
            <person name="Quatrano R.S."/>
            <person name="Mayer K.F.X."/>
            <person name="Goodstein D."/>
            <person name="Casacuberta J.M."/>
            <person name="Vandepoele K."/>
            <person name="Reski R."/>
            <person name="Cuming A.C."/>
            <person name="Tuskan G.A."/>
            <person name="Maumus F."/>
            <person name="Salse J."/>
            <person name="Schmutz J."/>
            <person name="Rensing S.A."/>
        </authorList>
    </citation>
    <scope>NUCLEOTIDE SEQUENCE [LARGE SCALE GENOMIC DNA]</scope>
    <source>
        <strain evidence="19 20">cv. Gransden 2004</strain>
    </source>
</reference>
<feature type="binding site" evidence="13">
    <location>
        <position position="195"/>
    </location>
    <ligand>
        <name>Ca(2+)</name>
        <dbReference type="ChEBI" id="CHEBI:29108"/>
        <label>2</label>
    </ligand>
</feature>
<dbReference type="KEGG" id="ppp:112285549"/>
<sequence>MAGYRIWQLLFAVWAVSGSGVEVSAQFVGYYRTKDCGIAEAIVTQAVTQAFNQDPSVAPALIRLLFHDCFVEGCDASILLDPSPENPNVEKRSGPNLSVRGYEVIDAAKTQLEKTCPLTVSCADIVALAARDAIVLTGGRHFEMPTGRLDGMVSSTASADANLVSTESSARELTQKFLAQGLGQDEMITLSGAHTIGRTTCAQVTPRLYNFPGSPNGVDPTLDFDYALHLKQVCPQGGNPNSVVQLDPVSPNTFDNMYYTNGVTGRVLFASDIALFADHQTEFASNLNSENAELWQIKFSNALIHMASNKIKFGRPDEEGEIRQNCRLTNARFAATANMSRSAHNHGA</sequence>
<evidence type="ECO:0000256" key="10">
    <source>
        <dbReference type="ARBA" id="ARBA00023157"/>
    </source>
</evidence>
<name>A9U150_PHYPA</name>
<dbReference type="GO" id="GO:0020037">
    <property type="term" value="F:heme binding"/>
    <property type="evidence" value="ECO:0007669"/>
    <property type="project" value="UniProtKB-UniRule"/>
</dbReference>
<dbReference type="OMA" id="GPPNIHS"/>
<evidence type="ECO:0000256" key="15">
    <source>
        <dbReference type="PIRSR" id="PIRSR600823-5"/>
    </source>
</evidence>
<dbReference type="PANTHER" id="PTHR31517">
    <property type="match status" value="1"/>
</dbReference>
<comment type="similarity">
    <text evidence="16">Belongs to the peroxidase family. Classical plant (class III) peroxidase subfamily.</text>
</comment>
<feature type="chain" id="PRO_5014205201" description="Peroxidase" evidence="16">
    <location>
        <begin position="19"/>
        <end position="348"/>
    </location>
</feature>
<keyword evidence="7 13" id="KW-0479">Metal-binding</keyword>
<evidence type="ECO:0000256" key="4">
    <source>
        <dbReference type="ARBA" id="ARBA00012313"/>
    </source>
</evidence>
<organism evidence="18">
    <name type="scientific">Physcomitrium patens</name>
    <name type="common">Spreading-leaved earth moss</name>
    <name type="synonym">Physcomitrella patens</name>
    <dbReference type="NCBI Taxonomy" id="3218"/>
    <lineage>
        <taxon>Eukaryota</taxon>
        <taxon>Viridiplantae</taxon>
        <taxon>Streptophyta</taxon>
        <taxon>Embryophyta</taxon>
        <taxon>Bryophyta</taxon>
        <taxon>Bryophytina</taxon>
        <taxon>Bryopsida</taxon>
        <taxon>Funariidae</taxon>
        <taxon>Funariales</taxon>
        <taxon>Funariaceae</taxon>
        <taxon>Physcomitrium</taxon>
    </lineage>
</organism>
<feature type="binding site" evidence="13">
    <location>
        <position position="68"/>
    </location>
    <ligand>
        <name>Ca(2+)</name>
        <dbReference type="ChEBI" id="CHEBI:29108"/>
        <label>1</label>
    </ligand>
</feature>
<evidence type="ECO:0000256" key="3">
    <source>
        <dbReference type="ARBA" id="ARBA00006873"/>
    </source>
</evidence>
<feature type="binding site" evidence="13">
    <location>
        <position position="73"/>
    </location>
    <ligand>
        <name>Ca(2+)</name>
        <dbReference type="ChEBI" id="CHEBI:29108"/>
        <label>1</label>
    </ligand>
</feature>
<comment type="cofactor">
    <cofactor evidence="13 16">
        <name>heme b</name>
        <dbReference type="ChEBI" id="CHEBI:60344"/>
    </cofactor>
    <text evidence="13 16">Binds 1 heme b (iron(II)-protoporphyrin IX) group per subunit.</text>
</comment>
<keyword evidence="16" id="KW-0964">Secreted</keyword>
<feature type="disulfide bond" evidence="15">
    <location>
        <begin position="122"/>
        <end position="326"/>
    </location>
</feature>
<evidence type="ECO:0000256" key="5">
    <source>
        <dbReference type="ARBA" id="ARBA00022559"/>
    </source>
</evidence>
<evidence type="ECO:0000256" key="11">
    <source>
        <dbReference type="ARBA" id="ARBA00023324"/>
    </source>
</evidence>
<keyword evidence="11 16" id="KW-0376">Hydrogen peroxide</keyword>
<evidence type="ECO:0000256" key="14">
    <source>
        <dbReference type="PIRSR" id="PIRSR600823-4"/>
    </source>
</evidence>
<dbReference type="InterPro" id="IPR033905">
    <property type="entry name" value="Secretory_peroxidase"/>
</dbReference>
<evidence type="ECO:0000256" key="6">
    <source>
        <dbReference type="ARBA" id="ARBA00022617"/>
    </source>
</evidence>
<dbReference type="FunFam" id="1.10.520.10:FF:000008">
    <property type="entry name" value="Peroxidase"/>
    <property type="match status" value="1"/>
</dbReference>
<evidence type="ECO:0000259" key="17">
    <source>
        <dbReference type="PROSITE" id="PS50873"/>
    </source>
</evidence>
<dbReference type="PANTHER" id="PTHR31517:SF84">
    <property type="entry name" value="PEROXIDASE"/>
    <property type="match status" value="1"/>
</dbReference>
<dbReference type="GO" id="GO:0006979">
    <property type="term" value="P:response to oxidative stress"/>
    <property type="evidence" value="ECO:0007669"/>
    <property type="project" value="UniProtKB-UniRule"/>
</dbReference>
<dbReference type="GO" id="GO:0004601">
    <property type="term" value="F:peroxidase activity"/>
    <property type="evidence" value="ECO:0000318"/>
    <property type="project" value="GO_Central"/>
</dbReference>
<dbReference type="EnsemblPlants" id="Pp3c8_5520V3.1">
    <property type="protein sequence ID" value="Pp3c8_5520V3.1"/>
    <property type="gene ID" value="Pp3c8_5520"/>
</dbReference>
<feature type="binding site" evidence="13">
    <location>
        <position position="255"/>
    </location>
    <ligand>
        <name>Ca(2+)</name>
        <dbReference type="ChEBI" id="CHEBI:29108"/>
        <label>2</label>
    </ligand>
</feature>
<dbReference type="AlphaFoldDB" id="A9U150"/>
<evidence type="ECO:0000256" key="1">
    <source>
        <dbReference type="ARBA" id="ARBA00000189"/>
    </source>
</evidence>
<comment type="subcellular location">
    <subcellularLocation>
        <location evidence="16">Secreted</location>
    </subcellularLocation>
</comment>
<dbReference type="Pfam" id="PF00141">
    <property type="entry name" value="peroxidase"/>
    <property type="match status" value="1"/>
</dbReference>
<keyword evidence="10 15" id="KW-1015">Disulfide bond</keyword>
<dbReference type="Gene3D" id="1.10.420.10">
    <property type="entry name" value="Peroxidase, domain 2"/>
    <property type="match status" value="1"/>
</dbReference>
<comment type="function">
    <text evidence="2">Removal of H(2)O(2), oxidation of toxic reductants, biosynthesis and degradation of lignin, suberization, auxin catabolism, response to environmental stresses such as wounding, pathogen attack and oxidative stress. These functions might be dependent on each isozyme/isoform in each plant tissue.</text>
</comment>
<dbReference type="PRINTS" id="PR00461">
    <property type="entry name" value="PLPEROXIDASE"/>
</dbReference>
<dbReference type="eggNOG" id="ENOG502SM0Q">
    <property type="taxonomic scope" value="Eukaryota"/>
</dbReference>
<evidence type="ECO:0000313" key="18">
    <source>
        <dbReference type="EMBL" id="PNR49289.1"/>
    </source>
</evidence>
<dbReference type="InterPro" id="IPR019793">
    <property type="entry name" value="Peroxidases_heam-ligand_BS"/>
</dbReference>
<feature type="binding site" evidence="13">
    <location>
        <position position="90"/>
    </location>
    <ligand>
        <name>Ca(2+)</name>
        <dbReference type="ChEBI" id="CHEBI:29108"/>
        <label>1</label>
    </ligand>
</feature>
<keyword evidence="13 16" id="KW-0106">Calcium</keyword>
<dbReference type="InterPro" id="IPR002016">
    <property type="entry name" value="Haem_peroxidase"/>
</dbReference>
<dbReference type="GO" id="GO:0140825">
    <property type="term" value="F:lactoperoxidase activity"/>
    <property type="evidence" value="ECO:0007669"/>
    <property type="project" value="UniProtKB-EC"/>
</dbReference>
<evidence type="ECO:0000313" key="20">
    <source>
        <dbReference type="Proteomes" id="UP000006727"/>
    </source>
</evidence>
<accession>A9U150</accession>
<dbReference type="GO" id="GO:0006950">
    <property type="term" value="P:response to stress"/>
    <property type="evidence" value="ECO:0000318"/>
    <property type="project" value="GO_Central"/>
</dbReference>
<evidence type="ECO:0000256" key="13">
    <source>
        <dbReference type="PIRSR" id="PIRSR600823-3"/>
    </source>
</evidence>
<dbReference type="STRING" id="3218.A9U150"/>
<dbReference type="PRINTS" id="PR00458">
    <property type="entry name" value="PEROXIDASE"/>
</dbReference>
<dbReference type="EnsemblPlants" id="Pp3c8_5520V3.2">
    <property type="protein sequence ID" value="Pp3c8_5520V3.2"/>
    <property type="gene ID" value="Pp3c8_5520"/>
</dbReference>
<dbReference type="Gene3D" id="1.10.520.10">
    <property type="match status" value="1"/>
</dbReference>
<evidence type="ECO:0000256" key="9">
    <source>
        <dbReference type="ARBA" id="ARBA00023004"/>
    </source>
</evidence>
<feature type="site" description="Transition state stabilizer" evidence="14">
    <location>
        <position position="63"/>
    </location>
</feature>
<keyword evidence="9 13" id="KW-0408">Iron</keyword>
<dbReference type="PROSITE" id="PS50873">
    <property type="entry name" value="PEROXIDASE_4"/>
    <property type="match status" value="1"/>
</dbReference>
<dbReference type="Gramene" id="Pp3c8_5520V3.2">
    <property type="protein sequence ID" value="Pp3c8_5520V3.2"/>
    <property type="gene ID" value="Pp3c8_5520"/>
</dbReference>
<keyword evidence="20" id="KW-1185">Reference proteome</keyword>
<evidence type="ECO:0000256" key="16">
    <source>
        <dbReference type="RuleBase" id="RU362060"/>
    </source>
</evidence>
<keyword evidence="6 16" id="KW-0349">Heme</keyword>
<dbReference type="GO" id="GO:0046872">
    <property type="term" value="F:metal ion binding"/>
    <property type="evidence" value="ECO:0007669"/>
    <property type="project" value="UniProtKB-UniRule"/>
</dbReference>
<feature type="domain" description="Plant heme peroxidase family profile" evidence="17">
    <location>
        <begin position="29"/>
        <end position="330"/>
    </location>
</feature>
<dbReference type="RefSeq" id="XP_024382226.1">
    <property type="nucleotide sequence ID" value="XM_024526458.2"/>
</dbReference>
<dbReference type="GeneID" id="112285549"/>
<dbReference type="CDD" id="cd00693">
    <property type="entry name" value="secretory_peroxidase"/>
    <property type="match status" value="1"/>
</dbReference>
<dbReference type="GO" id="GO:0005576">
    <property type="term" value="C:extracellular region"/>
    <property type="evidence" value="ECO:0007669"/>
    <property type="project" value="UniProtKB-SubCell"/>
</dbReference>
<feature type="binding site" evidence="13">
    <location>
        <position position="71"/>
    </location>
    <ligand>
        <name>Ca(2+)</name>
        <dbReference type="ChEBI" id="CHEBI:29108"/>
        <label>1</label>
    </ligand>
</feature>
<dbReference type="EC" id="1.11.1.7" evidence="4 16"/>
<dbReference type="SUPFAM" id="SSF48113">
    <property type="entry name" value="Heme-dependent peroxidases"/>
    <property type="match status" value="1"/>
</dbReference>
<feature type="disulfide bond" evidence="15">
    <location>
        <begin position="201"/>
        <end position="234"/>
    </location>
</feature>
<reference evidence="18 20" key="1">
    <citation type="journal article" date="2008" name="Science">
        <title>The Physcomitrella genome reveals evolutionary insights into the conquest of land by plants.</title>
        <authorList>
            <person name="Rensing S."/>
            <person name="Lang D."/>
            <person name="Zimmer A."/>
            <person name="Terry A."/>
            <person name="Salamov A."/>
            <person name="Shapiro H."/>
            <person name="Nishiyama T."/>
            <person name="Perroud P.-F."/>
            <person name="Lindquist E."/>
            <person name="Kamisugi Y."/>
            <person name="Tanahashi T."/>
            <person name="Sakakibara K."/>
            <person name="Fujita T."/>
            <person name="Oishi K."/>
            <person name="Shin-I T."/>
            <person name="Kuroki Y."/>
            <person name="Toyoda A."/>
            <person name="Suzuki Y."/>
            <person name="Hashimoto A."/>
            <person name="Yamaguchi K."/>
            <person name="Sugano A."/>
            <person name="Kohara Y."/>
            <person name="Fujiyama A."/>
            <person name="Anterola A."/>
            <person name="Aoki S."/>
            <person name="Ashton N."/>
            <person name="Barbazuk W.B."/>
            <person name="Barker E."/>
            <person name="Bennetzen J."/>
            <person name="Bezanilla M."/>
            <person name="Blankenship R."/>
            <person name="Cho S.H."/>
            <person name="Dutcher S."/>
            <person name="Estelle M."/>
            <person name="Fawcett J.A."/>
            <person name="Gundlach H."/>
            <person name="Hanada K."/>
            <person name="Heyl A."/>
            <person name="Hicks K.A."/>
            <person name="Hugh J."/>
            <person name="Lohr M."/>
            <person name="Mayer K."/>
            <person name="Melkozernov A."/>
            <person name="Murata T."/>
            <person name="Nelson D."/>
            <person name="Pils B."/>
            <person name="Prigge M."/>
            <person name="Reiss B."/>
            <person name="Renner T."/>
            <person name="Rombauts S."/>
            <person name="Rushton P."/>
            <person name="Sanderfoot A."/>
            <person name="Schween G."/>
            <person name="Shiu S.-H."/>
            <person name="Stueber K."/>
            <person name="Theodoulou F.L."/>
            <person name="Tu H."/>
            <person name="Van de Peer Y."/>
            <person name="Verrier P.J."/>
            <person name="Waters E."/>
            <person name="Wood A."/>
            <person name="Yang L."/>
            <person name="Cove D."/>
            <person name="Cuming A."/>
            <person name="Hasebe M."/>
            <person name="Lucas S."/>
            <person name="Mishler D.B."/>
            <person name="Reski R."/>
            <person name="Grigoriev I."/>
            <person name="Quatrano R.S."/>
            <person name="Boore J.L."/>
        </authorList>
    </citation>
    <scope>NUCLEOTIDE SEQUENCE [LARGE SCALE GENOMIC DNA]</scope>
    <source>
        <strain evidence="19 20">cv. Gransden 2004</strain>
    </source>
</reference>
<dbReference type="GO" id="GO:0009505">
    <property type="term" value="C:plant-type cell wall"/>
    <property type="evidence" value="ECO:0000318"/>
    <property type="project" value="GO_Central"/>
</dbReference>
<reference evidence="19" key="3">
    <citation type="submission" date="2020-12" db="UniProtKB">
        <authorList>
            <consortium name="EnsemblPlants"/>
        </authorList>
    </citation>
    <scope>IDENTIFICATION</scope>
</reference>
<comment type="cofactor">
    <cofactor evidence="13 16">
        <name>Ca(2+)</name>
        <dbReference type="ChEBI" id="CHEBI:29108"/>
    </cofactor>
    <text evidence="13 16">Binds 2 calcium ions per subunit.</text>
</comment>
<dbReference type="Proteomes" id="UP000006727">
    <property type="component" value="Chromosome 8"/>
</dbReference>
<keyword evidence="16" id="KW-0732">Signal</keyword>
<dbReference type="FunFam" id="1.10.420.10:FF:000001">
    <property type="entry name" value="Peroxidase"/>
    <property type="match status" value="1"/>
</dbReference>
<feature type="binding site" evidence="13">
    <location>
        <position position="77"/>
    </location>
    <ligand>
        <name>Ca(2+)</name>
        <dbReference type="ChEBI" id="CHEBI:29108"/>
        <label>1</label>
    </ligand>
</feature>
<evidence type="ECO:0000256" key="12">
    <source>
        <dbReference type="PIRSR" id="PIRSR600823-1"/>
    </source>
</evidence>
<dbReference type="InterPro" id="IPR000823">
    <property type="entry name" value="Peroxidase_pln"/>
</dbReference>
<dbReference type="PaxDb" id="3218-PP1S411_26V6.1"/>
<dbReference type="HOGENOM" id="CLU_010543_0_3_1"/>